<dbReference type="RefSeq" id="XP_003007654.1">
    <property type="nucleotide sequence ID" value="XM_003007608.1"/>
</dbReference>
<name>C9SBJ9_VERA1</name>
<protein>
    <submittedName>
        <fullName evidence="1">Uncharacterized protein</fullName>
    </submittedName>
</protein>
<dbReference type="Proteomes" id="UP000008698">
    <property type="component" value="Unassembled WGS sequence"/>
</dbReference>
<dbReference type="HOGENOM" id="CLU_3224909_0_0_1"/>
<organism evidence="2">
    <name type="scientific">Verticillium alfalfae (strain VaMs.102 / ATCC MYA-4576 / FGSC 10136)</name>
    <name type="common">Verticillium wilt of alfalfa</name>
    <name type="synonym">Verticillium albo-atrum</name>
    <dbReference type="NCBI Taxonomy" id="526221"/>
    <lineage>
        <taxon>Eukaryota</taxon>
        <taxon>Fungi</taxon>
        <taxon>Dikarya</taxon>
        <taxon>Ascomycota</taxon>
        <taxon>Pezizomycotina</taxon>
        <taxon>Sordariomycetes</taxon>
        <taxon>Hypocreomycetidae</taxon>
        <taxon>Glomerellales</taxon>
        <taxon>Plectosphaerellaceae</taxon>
        <taxon>Verticillium</taxon>
    </lineage>
</organism>
<accession>C9SBJ9</accession>
<sequence>MLTKLGLGKRWEESRWYFGNVPGKDEKLGVRRLKKYTERKARRH</sequence>
<evidence type="ECO:0000313" key="1">
    <source>
        <dbReference type="EMBL" id="EEY15733.1"/>
    </source>
</evidence>
<gene>
    <name evidence="1" type="ORF">VDBG_01842</name>
</gene>
<dbReference type="EMBL" id="DS985215">
    <property type="protein sequence ID" value="EEY15733.1"/>
    <property type="molecule type" value="Genomic_DNA"/>
</dbReference>
<dbReference type="AlphaFoldDB" id="C9SBJ9"/>
<reference evidence="2" key="1">
    <citation type="journal article" date="2011" name="PLoS Pathog.">
        <title>Comparative genomics yields insights into niche adaptation of plant vascular wilt pathogens.</title>
        <authorList>
            <person name="Klosterman S.J."/>
            <person name="Subbarao K.V."/>
            <person name="Kang S."/>
            <person name="Veronese P."/>
            <person name="Gold S.E."/>
            <person name="Thomma B.P.H.J."/>
            <person name="Chen Z."/>
            <person name="Henrissat B."/>
            <person name="Lee Y.-H."/>
            <person name="Park J."/>
            <person name="Garcia-Pedrajas M.D."/>
            <person name="Barbara D.J."/>
            <person name="Anchieta A."/>
            <person name="de Jonge R."/>
            <person name="Santhanam P."/>
            <person name="Maruthachalam K."/>
            <person name="Atallah Z."/>
            <person name="Amyotte S.G."/>
            <person name="Paz Z."/>
            <person name="Inderbitzin P."/>
            <person name="Hayes R.J."/>
            <person name="Heiman D.I."/>
            <person name="Young S."/>
            <person name="Zeng Q."/>
            <person name="Engels R."/>
            <person name="Galagan J."/>
            <person name="Cuomo C.A."/>
            <person name="Dobinson K.F."/>
            <person name="Ma L.-J."/>
        </authorList>
    </citation>
    <scope>NUCLEOTIDE SEQUENCE [LARGE SCALE GENOMIC DNA]</scope>
    <source>
        <strain evidence="2">VaMs.102 / ATCC MYA-4576 / FGSC 10136</strain>
    </source>
</reference>
<evidence type="ECO:0000313" key="2">
    <source>
        <dbReference type="Proteomes" id="UP000008698"/>
    </source>
</evidence>
<keyword evidence="2" id="KW-1185">Reference proteome</keyword>
<dbReference type="GeneID" id="9535279"/>
<proteinExistence type="predicted"/>
<dbReference type="KEGG" id="val:VDBG_01842"/>